<keyword evidence="5" id="KW-1185">Reference proteome</keyword>
<dbReference type="RefSeq" id="WP_101814722.1">
    <property type="nucleotide sequence ID" value="NZ_PJZF01000002.1"/>
</dbReference>
<dbReference type="Pfam" id="PF10145">
    <property type="entry name" value="PhageMin_Tail"/>
    <property type="match status" value="1"/>
</dbReference>
<feature type="transmembrane region" description="Helical" evidence="2">
    <location>
        <begin position="421"/>
        <end position="439"/>
    </location>
</feature>
<keyword evidence="2" id="KW-0812">Transmembrane</keyword>
<sequence length="659" mass="67145">MSNSENPGGQDERALNEALNRLARQAQAQQLKEMLAARAETVKALGSQIDDYSSKALAAVSTVNSVFAPAITLEQQFSGTQAALGLGADAPQLAALRTQAGELSISMGINAQDIAGLQTSLAQSGADADTILNTTAPALNLSAVSGLKAEESAGILTDLQSAFDAPADASADMADALTQGAREAGLSIQAFSDAMNTVAPQAKAAGAGFAETAAMVAALAQHDVSPDRAAAVLARLKTARPALDALGVQQTDAAGQPLPITDVLKGINEAFARQQLSPAQQSASLRALFGKQQAADAGVLVAAAGEGTLALPAETAGAAARGAALQQDNGNGDLQKLSAAGSAVLSTVFSQQDDSLRALIQTATDWMSTLNQWIQQNPQLSGTLMTLVGAVTLIGGALGTLGGVFGPVFSGISMLMSAASLLAPAFTTLGGVIAGAFGVASAPLLTIVGIAAAVVAAIVGGALLIRKYWEPISAFMAGVAEGFSIAFAPVKEMFAPLAPLFEGFGNTVKSLYNGFMNFLTPIKLTSEGLGQVSSAGKNFAEFLLAPLKTALQLMNSLGDGVNWVLEKLGLAKKGSENLSIPSGDTATPGSLSAVPPLTHAAPLMSSSGMVSTDNRTFTQHIQLNLPEGQPVDPLALQRQLSEAFNQQSQEQFIAGINHF</sequence>
<feature type="domain" description="Phage tail tape measure protein" evidence="3">
    <location>
        <begin position="98"/>
        <end position="290"/>
    </location>
</feature>
<dbReference type="PANTHER" id="PTHR37813:SF1">
    <property type="entry name" value="FELS-2 PROPHAGE PROTEIN"/>
    <property type="match status" value="1"/>
</dbReference>
<protein>
    <submittedName>
        <fullName evidence="4">Phage tail tape measure protein</fullName>
    </submittedName>
</protein>
<evidence type="ECO:0000256" key="2">
    <source>
        <dbReference type="SAM" id="Phobius"/>
    </source>
</evidence>
<reference evidence="4 5" key="1">
    <citation type="submission" date="2017-12" db="EMBL/GenBank/DDBJ databases">
        <title>Characterization of six clinical isolates of Enterochimera gen. nov., a novel genus of the Yersiniaciae family and the three species Enterochimera arupensis sp. nov., Enterochimera coloradensis sp. nov, and Enterochimera californica sp. nov.</title>
        <authorList>
            <person name="Rossi A."/>
            <person name="Fisher M."/>
        </authorList>
    </citation>
    <scope>NUCLEOTIDE SEQUENCE [LARGE SCALE GENOMIC DNA]</scope>
    <source>
        <strain evidence="5">2015-Iso6</strain>
    </source>
</reference>
<dbReference type="PANTHER" id="PTHR37813">
    <property type="entry name" value="FELS-2 PROPHAGE PROTEIN"/>
    <property type="match status" value="1"/>
</dbReference>
<dbReference type="Proteomes" id="UP000234240">
    <property type="component" value="Unassembled WGS sequence"/>
</dbReference>
<dbReference type="NCBIfam" id="TIGR01760">
    <property type="entry name" value="tape_meas_TP901"/>
    <property type="match status" value="1"/>
</dbReference>
<dbReference type="EMBL" id="PJZF01000002">
    <property type="protein sequence ID" value="PLR40931.1"/>
    <property type="molecule type" value="Genomic_DNA"/>
</dbReference>
<dbReference type="OrthoDB" id="8019720at2"/>
<keyword evidence="2" id="KW-0472">Membrane</keyword>
<keyword evidence="1" id="KW-1188">Viral release from host cell</keyword>
<accession>A0A2N5EEH0</accession>
<dbReference type="InterPro" id="IPR010090">
    <property type="entry name" value="Phage_tape_meas"/>
</dbReference>
<evidence type="ECO:0000313" key="5">
    <source>
        <dbReference type="Proteomes" id="UP000234240"/>
    </source>
</evidence>
<feature type="transmembrane region" description="Helical" evidence="2">
    <location>
        <begin position="384"/>
        <end position="409"/>
    </location>
</feature>
<evidence type="ECO:0000259" key="3">
    <source>
        <dbReference type="Pfam" id="PF10145"/>
    </source>
</evidence>
<evidence type="ECO:0000256" key="1">
    <source>
        <dbReference type="ARBA" id="ARBA00022612"/>
    </source>
</evidence>
<dbReference type="AlphaFoldDB" id="A0A2N5EEH0"/>
<proteinExistence type="predicted"/>
<keyword evidence="2" id="KW-1133">Transmembrane helix</keyword>
<gene>
    <name evidence="4" type="ORF">CYR55_03145</name>
</gene>
<name>A0A2N5EEH0_9GAMM</name>
<comment type="caution">
    <text evidence="4">The sequence shown here is derived from an EMBL/GenBank/DDBJ whole genome shotgun (WGS) entry which is preliminary data.</text>
</comment>
<evidence type="ECO:0000313" key="4">
    <source>
        <dbReference type="EMBL" id="PLR40931.1"/>
    </source>
</evidence>
<organism evidence="4 5">
    <name type="scientific">Chimaeribacter californicus</name>
    <dbReference type="NCBI Taxonomy" id="2060067"/>
    <lineage>
        <taxon>Bacteria</taxon>
        <taxon>Pseudomonadati</taxon>
        <taxon>Pseudomonadota</taxon>
        <taxon>Gammaproteobacteria</taxon>
        <taxon>Enterobacterales</taxon>
        <taxon>Yersiniaceae</taxon>
        <taxon>Chimaeribacter</taxon>
    </lineage>
</organism>
<feature type="transmembrane region" description="Helical" evidence="2">
    <location>
        <begin position="445"/>
        <end position="465"/>
    </location>
</feature>